<gene>
    <name evidence="2" type="ORF">MUN86_23695</name>
</gene>
<keyword evidence="3" id="KW-1185">Reference proteome</keyword>
<proteinExistence type="predicted"/>
<keyword evidence="1" id="KW-0812">Transmembrane</keyword>
<dbReference type="EMBL" id="CP095062">
    <property type="protein sequence ID" value="UOQ68721.1"/>
    <property type="molecule type" value="Genomic_DNA"/>
</dbReference>
<evidence type="ECO:0000313" key="2">
    <source>
        <dbReference type="EMBL" id="UOQ68721.1"/>
    </source>
</evidence>
<feature type="transmembrane region" description="Helical" evidence="1">
    <location>
        <begin position="60"/>
        <end position="80"/>
    </location>
</feature>
<keyword evidence="1" id="KW-1133">Transmembrane helix</keyword>
<evidence type="ECO:0008006" key="4">
    <source>
        <dbReference type="Google" id="ProtNLM"/>
    </source>
</evidence>
<name>A0ABY4GCU6_9BACT</name>
<keyword evidence="1" id="KW-0472">Membrane</keyword>
<accession>A0ABY4GCU6</accession>
<keyword evidence="2" id="KW-0614">Plasmid</keyword>
<sequence length="147" mass="16234">MSHEEPKEDVLLGTLLREVDSTPTLPESFTIKMMAAIEMEAAEQATLYEPLLSRQAWRGIVLVVGLLFVVTGLLSVLPLYSGPGPDALLSFRAWLTGFELLQSARSTVPYTMGSPLVAAGGICLVYLLLDKWHSAFRQQQFVTKHRS</sequence>
<evidence type="ECO:0000256" key="1">
    <source>
        <dbReference type="SAM" id="Phobius"/>
    </source>
</evidence>
<dbReference type="Proteomes" id="UP000830401">
    <property type="component" value="Plasmid unnamed1"/>
</dbReference>
<geneLocation type="plasmid" evidence="2 3">
    <name>unnamed1</name>
</geneLocation>
<reference evidence="2" key="1">
    <citation type="submission" date="2022-04" db="EMBL/GenBank/DDBJ databases">
        <title>Hymenobacter sp. isolated from the air.</title>
        <authorList>
            <person name="Won M."/>
            <person name="Lee C.-M."/>
            <person name="Woen H.-Y."/>
            <person name="Kwon S.-W."/>
        </authorList>
    </citation>
    <scope>NUCLEOTIDE SEQUENCE</scope>
    <source>
        <strain evidence="2">5420S-77</strain>
        <plasmid evidence="2">unnamed1</plasmid>
    </source>
</reference>
<feature type="transmembrane region" description="Helical" evidence="1">
    <location>
        <begin position="110"/>
        <end position="129"/>
    </location>
</feature>
<evidence type="ECO:0000313" key="3">
    <source>
        <dbReference type="Proteomes" id="UP000830401"/>
    </source>
</evidence>
<organism evidence="2 3">
    <name type="scientific">Hymenobacter volaticus</name>
    <dbReference type="NCBI Taxonomy" id="2932254"/>
    <lineage>
        <taxon>Bacteria</taxon>
        <taxon>Pseudomonadati</taxon>
        <taxon>Bacteroidota</taxon>
        <taxon>Cytophagia</taxon>
        <taxon>Cytophagales</taxon>
        <taxon>Hymenobacteraceae</taxon>
        <taxon>Hymenobacter</taxon>
    </lineage>
</organism>
<protein>
    <recommendedName>
        <fullName evidence="4">DUF5056 domain-containing protein</fullName>
    </recommendedName>
</protein>
<dbReference type="RefSeq" id="WP_245126206.1">
    <property type="nucleotide sequence ID" value="NZ_CP095062.1"/>
</dbReference>